<feature type="compositionally biased region" description="Polar residues" evidence="1">
    <location>
        <begin position="43"/>
        <end position="54"/>
    </location>
</feature>
<proteinExistence type="predicted"/>
<gene>
    <name evidence="2" type="ORF">M514_25630</name>
</gene>
<reference evidence="2" key="1">
    <citation type="journal article" date="2014" name="Nat. Genet.">
        <title>Genome and transcriptome of the porcine whipworm Trichuris suis.</title>
        <authorList>
            <person name="Jex A.R."/>
            <person name="Nejsum P."/>
            <person name="Schwarz E.M."/>
            <person name="Hu L."/>
            <person name="Young N.D."/>
            <person name="Hall R.S."/>
            <person name="Korhonen P.K."/>
            <person name="Liao S."/>
            <person name="Thamsborg S."/>
            <person name="Xia J."/>
            <person name="Xu P."/>
            <person name="Wang S."/>
            <person name="Scheerlinck J.P."/>
            <person name="Hofmann A."/>
            <person name="Sternberg P.W."/>
            <person name="Wang J."/>
            <person name="Gasser R.B."/>
        </authorList>
    </citation>
    <scope>NUCLEOTIDE SEQUENCE [LARGE SCALE GENOMIC DNA]</scope>
    <source>
        <strain evidence="2">DCEP-RM93F</strain>
    </source>
</reference>
<feature type="region of interest" description="Disordered" evidence="1">
    <location>
        <begin position="29"/>
        <end position="60"/>
    </location>
</feature>
<dbReference type="Proteomes" id="UP000030758">
    <property type="component" value="Unassembled WGS sequence"/>
</dbReference>
<evidence type="ECO:0000313" key="2">
    <source>
        <dbReference type="EMBL" id="KFD62145.1"/>
    </source>
</evidence>
<organism evidence="2">
    <name type="scientific">Trichuris suis</name>
    <name type="common">pig whipworm</name>
    <dbReference type="NCBI Taxonomy" id="68888"/>
    <lineage>
        <taxon>Eukaryota</taxon>
        <taxon>Metazoa</taxon>
        <taxon>Ecdysozoa</taxon>
        <taxon>Nematoda</taxon>
        <taxon>Enoplea</taxon>
        <taxon>Dorylaimia</taxon>
        <taxon>Trichinellida</taxon>
        <taxon>Trichuridae</taxon>
        <taxon>Trichuris</taxon>
    </lineage>
</organism>
<dbReference type="AlphaFoldDB" id="A0A085MY49"/>
<evidence type="ECO:0000256" key="1">
    <source>
        <dbReference type="SAM" id="MobiDB-lite"/>
    </source>
</evidence>
<protein>
    <submittedName>
        <fullName evidence="2">Uncharacterized protein</fullName>
    </submittedName>
</protein>
<feature type="compositionally biased region" description="Basic and acidic residues" evidence="1">
    <location>
        <begin position="30"/>
        <end position="42"/>
    </location>
</feature>
<dbReference type="EMBL" id="KL367601">
    <property type="protein sequence ID" value="KFD62145.1"/>
    <property type="molecule type" value="Genomic_DNA"/>
</dbReference>
<sequence>MYSAPHVQVIWKTAPERWSRDGLTLSDLNMEPRRMSKKDSRPLRSTSIVKQISSGKRLLR</sequence>
<accession>A0A085MY49</accession>
<name>A0A085MY49_9BILA</name>